<accession>A0A9X9WX08</accession>
<dbReference type="Proteomes" id="UP001138751">
    <property type="component" value="Unassembled WGS sequence"/>
</dbReference>
<name>A0A9X9WX08_9PROT</name>
<dbReference type="InterPro" id="IPR010293">
    <property type="entry name" value="Sbt_1"/>
</dbReference>
<protein>
    <submittedName>
        <fullName evidence="1">Sodium-dependent bicarbonate transport family permease</fullName>
    </submittedName>
</protein>
<dbReference type="RefSeq" id="WP_211862064.1">
    <property type="nucleotide sequence ID" value="NZ_JAAEDM010000024.1"/>
</dbReference>
<dbReference type="PANTHER" id="PTHR40400">
    <property type="entry name" value="SLR1512 PROTEIN"/>
    <property type="match status" value="1"/>
</dbReference>
<evidence type="ECO:0000313" key="1">
    <source>
        <dbReference type="EMBL" id="MBR0671687.1"/>
    </source>
</evidence>
<gene>
    <name evidence="1" type="ORF">GXW76_10935</name>
</gene>
<proteinExistence type="predicted"/>
<dbReference type="Pfam" id="PF05982">
    <property type="entry name" value="Sbt_1"/>
    <property type="match status" value="1"/>
</dbReference>
<dbReference type="EMBL" id="JAAEDM010000024">
    <property type="protein sequence ID" value="MBR0671687.1"/>
    <property type="molecule type" value="Genomic_DNA"/>
</dbReference>
<comment type="caution">
    <text evidence="1">The sequence shown here is derived from an EMBL/GenBank/DDBJ whole genome shotgun (WGS) entry which is preliminary data.</text>
</comment>
<dbReference type="PANTHER" id="PTHR40400:SF1">
    <property type="entry name" value="SLR1512 PROTEIN"/>
    <property type="match status" value="1"/>
</dbReference>
<organism evidence="1 2">
    <name type="scientific">Neoroseomonas soli</name>
    <dbReference type="NCBI Taxonomy" id="1081025"/>
    <lineage>
        <taxon>Bacteria</taxon>
        <taxon>Pseudomonadati</taxon>
        <taxon>Pseudomonadota</taxon>
        <taxon>Alphaproteobacteria</taxon>
        <taxon>Acetobacterales</taxon>
        <taxon>Acetobacteraceae</taxon>
        <taxon>Neoroseomonas</taxon>
    </lineage>
</organism>
<reference evidence="1" key="1">
    <citation type="submission" date="2020-01" db="EMBL/GenBank/DDBJ databases">
        <authorList>
            <person name="Rat A."/>
        </authorList>
    </citation>
    <scope>NUCLEOTIDE SEQUENCE</scope>
    <source>
        <strain evidence="1">LMG 31231</strain>
    </source>
</reference>
<reference evidence="1" key="2">
    <citation type="journal article" date="2021" name="Syst. Appl. Microbiol.">
        <title>Roseomonas hellenica sp. nov., isolated from roots of wild-growing Alkanna tinctoria.</title>
        <authorList>
            <person name="Rat A."/>
            <person name="Naranjo H.D."/>
            <person name="Lebbe L."/>
            <person name="Cnockaert M."/>
            <person name="Krigas N."/>
            <person name="Grigoriadou K."/>
            <person name="Maloupa E."/>
            <person name="Willems A."/>
        </authorList>
    </citation>
    <scope>NUCLEOTIDE SEQUENCE</scope>
    <source>
        <strain evidence="1">LMG 31231</strain>
    </source>
</reference>
<keyword evidence="2" id="KW-1185">Reference proteome</keyword>
<sequence>MLAGLFRGVPMIVQFEMGTTAARQPRDLAAAGRFVAAVAVLPPILGGPVGVASGHAIGLSQGGAFLPGAICASATGIDAPAACRATLPEASPRTGFTASPGVTFPFNLLFGLPPYRKVPEWLYA</sequence>
<dbReference type="AlphaFoldDB" id="A0A9X9WX08"/>
<evidence type="ECO:0000313" key="2">
    <source>
        <dbReference type="Proteomes" id="UP001138751"/>
    </source>
</evidence>